<comment type="caution">
    <text evidence="3">The sequence shown here is derived from an EMBL/GenBank/DDBJ whole genome shotgun (WGS) entry which is preliminary data.</text>
</comment>
<reference evidence="3" key="1">
    <citation type="submission" date="2021-10" db="EMBL/GenBank/DDBJ databases">
        <title>Roseicella aerolatum sp. nov., isolated from aerosols of e-waste dismantling site.</title>
        <authorList>
            <person name="Qin T."/>
        </authorList>
    </citation>
    <scope>NUCLEOTIDE SEQUENCE</scope>
    <source>
        <strain evidence="3">GB24</strain>
    </source>
</reference>
<dbReference type="InterPro" id="IPR042098">
    <property type="entry name" value="TauD-like_sf"/>
</dbReference>
<dbReference type="Pfam" id="PF02668">
    <property type="entry name" value="TauD"/>
    <property type="match status" value="1"/>
</dbReference>
<evidence type="ECO:0000259" key="2">
    <source>
        <dbReference type="Pfam" id="PF02668"/>
    </source>
</evidence>
<dbReference type="Proteomes" id="UP001139311">
    <property type="component" value="Unassembled WGS sequence"/>
</dbReference>
<organism evidence="3 4">
    <name type="scientific">Roseicella aerolata</name>
    <dbReference type="NCBI Taxonomy" id="2883479"/>
    <lineage>
        <taxon>Bacteria</taxon>
        <taxon>Pseudomonadati</taxon>
        <taxon>Pseudomonadota</taxon>
        <taxon>Alphaproteobacteria</taxon>
        <taxon>Acetobacterales</taxon>
        <taxon>Roseomonadaceae</taxon>
        <taxon>Roseicella</taxon>
    </lineage>
</organism>
<evidence type="ECO:0000256" key="1">
    <source>
        <dbReference type="ARBA" id="ARBA00023002"/>
    </source>
</evidence>
<evidence type="ECO:0000313" key="4">
    <source>
        <dbReference type="Proteomes" id="UP001139311"/>
    </source>
</evidence>
<dbReference type="RefSeq" id="WP_226612272.1">
    <property type="nucleotide sequence ID" value="NZ_JAJAQI010000044.1"/>
</dbReference>
<feature type="domain" description="TauD/TfdA-like" evidence="2">
    <location>
        <begin position="165"/>
        <end position="311"/>
    </location>
</feature>
<keyword evidence="1" id="KW-0560">Oxidoreductase</keyword>
<dbReference type="InterPro" id="IPR003819">
    <property type="entry name" value="TauD/TfdA-like"/>
</dbReference>
<sequence>MFDCRIVLDAARVTASLGRLPTEHPCATPWRLQGAAEAAVRDALAPPDRTAIEHLRAGMLPWLVVGTGMDLRALPETPTGFEPVPDPAWWPLAWLTVGLMSLAGARIVSYACENDGAAFVNLVALPPSEVGAQFAEKSTREMRGHTDGAAFPFPSEFARGGEDHSPAPDLLVLVGLRNPGGTPTRLAPVTKALEHLTDEEVAALEGPHFNIGAQRTFRGVRPRVGSPLLSRDEPDGLAFRFSHRSVRAAEDAPEAAASALARLEEALPGLYEDVVIGPGDVCLVRNRLVVHGRGAPGEGCGGATRWLLRTYGWVAATIGHRDPAAAAHVHL</sequence>
<gene>
    <name evidence="3" type="ORF">LHA35_22505</name>
</gene>
<keyword evidence="4" id="KW-1185">Reference proteome</keyword>
<name>A0A9X1IH78_9PROT</name>
<proteinExistence type="predicted"/>
<protein>
    <submittedName>
        <fullName evidence="3">TauD/TfdA family dioxygenase</fullName>
    </submittedName>
</protein>
<dbReference type="GO" id="GO:0016706">
    <property type="term" value="F:2-oxoglutarate-dependent dioxygenase activity"/>
    <property type="evidence" value="ECO:0007669"/>
    <property type="project" value="UniProtKB-ARBA"/>
</dbReference>
<accession>A0A9X1IH78</accession>
<evidence type="ECO:0000313" key="3">
    <source>
        <dbReference type="EMBL" id="MCB4824505.1"/>
    </source>
</evidence>
<dbReference type="AlphaFoldDB" id="A0A9X1IH78"/>
<keyword evidence="3" id="KW-0223">Dioxygenase</keyword>
<dbReference type="SUPFAM" id="SSF51197">
    <property type="entry name" value="Clavaminate synthase-like"/>
    <property type="match status" value="1"/>
</dbReference>
<dbReference type="Gene3D" id="3.60.130.10">
    <property type="entry name" value="Clavaminate synthase-like"/>
    <property type="match status" value="1"/>
</dbReference>
<dbReference type="EMBL" id="JAJAQI010000044">
    <property type="protein sequence ID" value="MCB4824505.1"/>
    <property type="molecule type" value="Genomic_DNA"/>
</dbReference>